<accession>A0A8S5QJB2</accession>
<protein>
    <submittedName>
        <fullName evidence="1">Uncharacterized protein</fullName>
    </submittedName>
</protein>
<evidence type="ECO:0000313" key="1">
    <source>
        <dbReference type="EMBL" id="DAE19098.1"/>
    </source>
</evidence>
<sequence>MYSALAGACKYSIGKGEVGFNMVGISIYRTNHFGESKCNREGVSRNGKNRQIICSLRA</sequence>
<name>A0A8S5QJB2_9CAUD</name>
<reference evidence="1" key="1">
    <citation type="journal article" date="2021" name="Proc. Natl. Acad. Sci. U.S.A.">
        <title>A Catalog of Tens of Thousands of Viruses from Human Metagenomes Reveals Hidden Associations with Chronic Diseases.</title>
        <authorList>
            <person name="Tisza M.J."/>
            <person name="Buck C.B."/>
        </authorList>
    </citation>
    <scope>NUCLEOTIDE SEQUENCE</scope>
    <source>
        <strain evidence="1">Ctk4d14</strain>
    </source>
</reference>
<organism evidence="1">
    <name type="scientific">Siphoviridae sp. ctk4d14</name>
    <dbReference type="NCBI Taxonomy" id="2825639"/>
    <lineage>
        <taxon>Viruses</taxon>
        <taxon>Duplodnaviria</taxon>
        <taxon>Heunggongvirae</taxon>
        <taxon>Uroviricota</taxon>
        <taxon>Caudoviricetes</taxon>
    </lineage>
</organism>
<dbReference type="EMBL" id="BK015667">
    <property type="protein sequence ID" value="DAE19098.1"/>
    <property type="molecule type" value="Genomic_DNA"/>
</dbReference>
<proteinExistence type="predicted"/>